<keyword evidence="1" id="KW-0812">Transmembrane</keyword>
<dbReference type="RefSeq" id="WP_075514825.1">
    <property type="nucleotide sequence ID" value="NZ_MODZ01000006.1"/>
</dbReference>
<sequence length="137" mass="14324">MVPARPDPSAEPPTARPAPGVGRWVLLALGAAFLLIQLYGLYAPAQPEGPDGLLDLPGMDKLAHLGMFALPALFLRAAGVRWRLLAAVFAAHAVLSEVIQGTLLPHRSADPLDALADVVGLSLGLLVGTAILRRRTA</sequence>
<evidence type="ECO:0000256" key="1">
    <source>
        <dbReference type="SAM" id="Phobius"/>
    </source>
</evidence>
<dbReference type="PANTHER" id="PTHR28008">
    <property type="entry name" value="DOMAIN PROTEIN, PUTATIVE (AFU_ORTHOLOGUE AFUA_3G10980)-RELATED"/>
    <property type="match status" value="1"/>
</dbReference>
<keyword evidence="1" id="KW-0472">Membrane</keyword>
<evidence type="ECO:0000313" key="2">
    <source>
        <dbReference type="EMBL" id="OIJ35901.1"/>
    </source>
</evidence>
<comment type="caution">
    <text evidence="2">The sequence shown here is derived from an EMBL/GenBank/DDBJ whole genome shotgun (WGS) entry which is preliminary data.</text>
</comment>
<accession>A0A1S2N0Q7</accession>
<evidence type="ECO:0008006" key="4">
    <source>
        <dbReference type="Google" id="ProtNLM"/>
    </source>
</evidence>
<feature type="transmembrane region" description="Helical" evidence="1">
    <location>
        <begin position="114"/>
        <end position="132"/>
    </location>
</feature>
<reference evidence="2 3" key="1">
    <citation type="submission" date="2016-10" db="EMBL/GenBank/DDBJ databases">
        <title>Draft genome sequence of strain LCT isolated from the Shenzhou X spacecraft of China.</title>
        <authorList>
            <person name="Huang B."/>
        </authorList>
    </citation>
    <scope>NUCLEOTIDE SEQUENCE [LARGE SCALE GENOMIC DNA]</scope>
    <source>
        <strain evidence="2 3">LCT-H5</strain>
    </source>
</reference>
<dbReference type="AlphaFoldDB" id="A0A1S2N0Q7"/>
<organism evidence="2 3">
    <name type="scientific">Rothia kristinae</name>
    <dbReference type="NCBI Taxonomy" id="37923"/>
    <lineage>
        <taxon>Bacteria</taxon>
        <taxon>Bacillati</taxon>
        <taxon>Actinomycetota</taxon>
        <taxon>Actinomycetes</taxon>
        <taxon>Micrococcales</taxon>
        <taxon>Micrococcaceae</taxon>
        <taxon>Rothia</taxon>
    </lineage>
</organism>
<proteinExistence type="predicted"/>
<gene>
    <name evidence="2" type="ORF">BK826_06005</name>
</gene>
<feature type="transmembrane region" description="Helical" evidence="1">
    <location>
        <begin position="62"/>
        <end position="79"/>
    </location>
</feature>
<name>A0A1S2N0Q7_9MICC</name>
<feature type="transmembrane region" description="Helical" evidence="1">
    <location>
        <begin position="21"/>
        <end position="42"/>
    </location>
</feature>
<evidence type="ECO:0000313" key="3">
    <source>
        <dbReference type="Proteomes" id="UP000179540"/>
    </source>
</evidence>
<keyword evidence="1" id="KW-1133">Transmembrane helix</keyword>
<dbReference type="PANTHER" id="PTHR28008:SF1">
    <property type="entry name" value="DOMAIN PROTEIN, PUTATIVE (AFU_ORTHOLOGUE AFUA_3G10980)-RELATED"/>
    <property type="match status" value="1"/>
</dbReference>
<dbReference type="Proteomes" id="UP000179540">
    <property type="component" value="Unassembled WGS sequence"/>
</dbReference>
<protein>
    <recommendedName>
        <fullName evidence="4">VanZ-like domain-containing protein</fullName>
    </recommendedName>
</protein>
<feature type="transmembrane region" description="Helical" evidence="1">
    <location>
        <begin position="84"/>
        <end position="102"/>
    </location>
</feature>
<dbReference type="EMBL" id="MODZ01000006">
    <property type="protein sequence ID" value="OIJ35901.1"/>
    <property type="molecule type" value="Genomic_DNA"/>
</dbReference>